<dbReference type="SUPFAM" id="SSF51658">
    <property type="entry name" value="Xylose isomerase-like"/>
    <property type="match status" value="1"/>
</dbReference>
<evidence type="ECO:0000313" key="3">
    <source>
        <dbReference type="Proteomes" id="UP000239735"/>
    </source>
</evidence>
<dbReference type="OrthoDB" id="9798407at2"/>
<feature type="domain" description="Xylose isomerase-like TIM barrel" evidence="1">
    <location>
        <begin position="54"/>
        <end position="283"/>
    </location>
</feature>
<dbReference type="Pfam" id="PF01261">
    <property type="entry name" value="AP_endonuc_2"/>
    <property type="match status" value="1"/>
</dbReference>
<dbReference type="Gene3D" id="3.20.20.150">
    <property type="entry name" value="Divalent-metal-dependent TIM barrel enzymes"/>
    <property type="match status" value="1"/>
</dbReference>
<dbReference type="InterPro" id="IPR036237">
    <property type="entry name" value="Xyl_isomerase-like_sf"/>
</dbReference>
<dbReference type="PANTHER" id="PTHR12110">
    <property type="entry name" value="HYDROXYPYRUVATE ISOMERASE"/>
    <property type="match status" value="1"/>
</dbReference>
<dbReference type="Proteomes" id="UP000239735">
    <property type="component" value="Unassembled WGS sequence"/>
</dbReference>
<evidence type="ECO:0000313" key="2">
    <source>
        <dbReference type="EMBL" id="SPE27818.1"/>
    </source>
</evidence>
<dbReference type="PROSITE" id="PS51318">
    <property type="entry name" value="TAT"/>
    <property type="match status" value="1"/>
</dbReference>
<organism evidence="2 3">
    <name type="scientific">Candidatus Sulfuritelmatomonas gaucii</name>
    <dbReference type="NCBI Taxonomy" id="2043161"/>
    <lineage>
        <taxon>Bacteria</taxon>
        <taxon>Pseudomonadati</taxon>
        <taxon>Acidobacteriota</taxon>
        <taxon>Terriglobia</taxon>
        <taxon>Terriglobales</taxon>
        <taxon>Acidobacteriaceae</taxon>
        <taxon>Candidatus Sulfuritelmatomonas</taxon>
    </lineage>
</organism>
<protein>
    <submittedName>
        <fullName evidence="2">Xylose isomerase domain-containing protein TIM barrel</fullName>
    </submittedName>
</protein>
<dbReference type="NCBIfam" id="TIGR01409">
    <property type="entry name" value="TAT_signal_seq"/>
    <property type="match status" value="1"/>
</dbReference>
<sequence>MSTTSRRSFLKATGVVAACAAASRLEAERLQLPIGLQLYSVRDQLPKDFAGTLAQLRSAGFTVVEAAGYYDHSAADFRHAMDVAGLRCVSTHHPLNVLETQLDQWLDYGHTIGLEYIVCSSSGGMHRDPAAKGPPTLDDWRWIAGELNRIGEKVKTAGMTLGVHNHVPEFAVIDGVLVYDELLRLTDPKLVAFEMDCGWVYAAGHNPIDYLSKTPERFPLMHVKDMIPGANGQLHSTEMGRGKIDYAPILRAATGLKQYFIEQEEFDIDPMQALRIDAEYLRNLRV</sequence>
<keyword evidence="2" id="KW-0413">Isomerase</keyword>
<dbReference type="InterPro" id="IPR050312">
    <property type="entry name" value="IolE/XylAMocC-like"/>
</dbReference>
<dbReference type="InterPro" id="IPR019546">
    <property type="entry name" value="TAT_signal_bac_arc"/>
</dbReference>
<proteinExistence type="predicted"/>
<reference evidence="3" key="1">
    <citation type="submission" date="2018-02" db="EMBL/GenBank/DDBJ databases">
        <authorList>
            <person name="Hausmann B."/>
        </authorList>
    </citation>
    <scope>NUCLEOTIDE SEQUENCE [LARGE SCALE GENOMIC DNA]</scope>
    <source>
        <strain evidence="3">Peat soil MAG SbA5</strain>
    </source>
</reference>
<dbReference type="GO" id="GO:0016853">
    <property type="term" value="F:isomerase activity"/>
    <property type="evidence" value="ECO:0007669"/>
    <property type="project" value="UniProtKB-KW"/>
</dbReference>
<name>A0A2N9LX65_9BACT</name>
<dbReference type="EMBL" id="OKRB01000120">
    <property type="protein sequence ID" value="SPE27818.1"/>
    <property type="molecule type" value="Genomic_DNA"/>
</dbReference>
<dbReference type="Pfam" id="PF10518">
    <property type="entry name" value="TAT_signal"/>
    <property type="match status" value="1"/>
</dbReference>
<dbReference type="InterPro" id="IPR006311">
    <property type="entry name" value="TAT_signal"/>
</dbReference>
<gene>
    <name evidence="2" type="ORF">SBA5_600060</name>
</gene>
<dbReference type="InterPro" id="IPR013022">
    <property type="entry name" value="Xyl_isomerase-like_TIM-brl"/>
</dbReference>
<dbReference type="PANTHER" id="PTHR12110:SF41">
    <property type="entry name" value="INOSOSE DEHYDRATASE"/>
    <property type="match status" value="1"/>
</dbReference>
<accession>A0A2N9LX65</accession>
<dbReference type="AlphaFoldDB" id="A0A2N9LX65"/>
<evidence type="ECO:0000259" key="1">
    <source>
        <dbReference type="Pfam" id="PF01261"/>
    </source>
</evidence>